<dbReference type="InterPro" id="IPR006091">
    <property type="entry name" value="Acyl-CoA_Oxase/DH_mid-dom"/>
</dbReference>
<name>A0ABR5J3U8_9ACTN</name>
<gene>
    <name evidence="9" type="ORF">ADK38_21810</name>
</gene>
<dbReference type="InterPro" id="IPR036250">
    <property type="entry name" value="AcylCo_DH-like_C"/>
</dbReference>
<dbReference type="PANTHER" id="PTHR43884:SF12">
    <property type="entry name" value="ISOVALERYL-COA DEHYDROGENASE, MITOCHONDRIAL-RELATED"/>
    <property type="match status" value="1"/>
</dbReference>
<dbReference type="Gene3D" id="2.40.110.10">
    <property type="entry name" value="Butyryl-CoA Dehydrogenase, subunit A, domain 2"/>
    <property type="match status" value="1"/>
</dbReference>
<dbReference type="SUPFAM" id="SSF47203">
    <property type="entry name" value="Acyl-CoA dehydrogenase C-terminal domain-like"/>
    <property type="match status" value="1"/>
</dbReference>
<dbReference type="Pfam" id="PF00441">
    <property type="entry name" value="Acyl-CoA_dh_1"/>
    <property type="match status" value="1"/>
</dbReference>
<dbReference type="PROSITE" id="PS00072">
    <property type="entry name" value="ACYL_COA_DH_1"/>
    <property type="match status" value="1"/>
</dbReference>
<evidence type="ECO:0000313" key="9">
    <source>
        <dbReference type="EMBL" id="KOG88075.1"/>
    </source>
</evidence>
<dbReference type="EMBL" id="LGUT01001868">
    <property type="protein sequence ID" value="KOG88075.1"/>
    <property type="molecule type" value="Genomic_DNA"/>
</dbReference>
<dbReference type="SUPFAM" id="SSF56645">
    <property type="entry name" value="Acyl-CoA dehydrogenase NM domain-like"/>
    <property type="match status" value="1"/>
</dbReference>
<dbReference type="Gene3D" id="1.20.140.10">
    <property type="entry name" value="Butyryl-CoA Dehydrogenase, subunit A, domain 3"/>
    <property type="match status" value="1"/>
</dbReference>
<evidence type="ECO:0008006" key="11">
    <source>
        <dbReference type="Google" id="ProtNLM"/>
    </source>
</evidence>
<organism evidence="9 10">
    <name type="scientific">Streptomyces varsoviensis</name>
    <dbReference type="NCBI Taxonomy" id="67373"/>
    <lineage>
        <taxon>Bacteria</taxon>
        <taxon>Bacillati</taxon>
        <taxon>Actinomycetota</taxon>
        <taxon>Actinomycetes</taxon>
        <taxon>Kitasatosporales</taxon>
        <taxon>Streptomycetaceae</taxon>
        <taxon>Streptomyces</taxon>
    </lineage>
</organism>
<evidence type="ECO:0000256" key="5">
    <source>
        <dbReference type="RuleBase" id="RU362125"/>
    </source>
</evidence>
<dbReference type="InterPro" id="IPR037069">
    <property type="entry name" value="AcylCoA_DH/ox_N_sf"/>
</dbReference>
<keyword evidence="4 5" id="KW-0274">FAD</keyword>
<keyword evidence="3 5" id="KW-0285">Flavoprotein</keyword>
<proteinExistence type="inferred from homology"/>
<evidence type="ECO:0000259" key="8">
    <source>
        <dbReference type="Pfam" id="PF02771"/>
    </source>
</evidence>
<dbReference type="InterPro" id="IPR013786">
    <property type="entry name" value="AcylCoA_DH/ox_N"/>
</dbReference>
<dbReference type="InterPro" id="IPR046373">
    <property type="entry name" value="Acyl-CoA_Oxase/DH_mid-dom_sf"/>
</dbReference>
<dbReference type="Proteomes" id="UP000037020">
    <property type="component" value="Unassembled WGS sequence"/>
</dbReference>
<comment type="similarity">
    <text evidence="2 5">Belongs to the acyl-CoA dehydrogenase family.</text>
</comment>
<dbReference type="Gene3D" id="1.10.540.10">
    <property type="entry name" value="Acyl-CoA dehydrogenase/oxidase, N-terminal domain"/>
    <property type="match status" value="1"/>
</dbReference>
<evidence type="ECO:0000256" key="1">
    <source>
        <dbReference type="ARBA" id="ARBA00001974"/>
    </source>
</evidence>
<dbReference type="InterPro" id="IPR009100">
    <property type="entry name" value="AcylCoA_DH/oxidase_NM_dom_sf"/>
</dbReference>
<comment type="caution">
    <text evidence="9">The sequence shown here is derived from an EMBL/GenBank/DDBJ whole genome shotgun (WGS) entry which is preliminary data.</text>
</comment>
<dbReference type="Pfam" id="PF02771">
    <property type="entry name" value="Acyl-CoA_dh_N"/>
    <property type="match status" value="1"/>
</dbReference>
<keyword evidence="5" id="KW-0560">Oxidoreductase</keyword>
<evidence type="ECO:0000313" key="10">
    <source>
        <dbReference type="Proteomes" id="UP000037020"/>
    </source>
</evidence>
<evidence type="ECO:0000256" key="2">
    <source>
        <dbReference type="ARBA" id="ARBA00009347"/>
    </source>
</evidence>
<dbReference type="InterPro" id="IPR009075">
    <property type="entry name" value="AcylCo_DH/oxidase_C"/>
</dbReference>
<dbReference type="RefSeq" id="WP_048831429.1">
    <property type="nucleotide sequence ID" value="NZ_JBIRHZ010000005.1"/>
</dbReference>
<evidence type="ECO:0000256" key="3">
    <source>
        <dbReference type="ARBA" id="ARBA00022630"/>
    </source>
</evidence>
<evidence type="ECO:0000259" key="6">
    <source>
        <dbReference type="Pfam" id="PF00441"/>
    </source>
</evidence>
<dbReference type="PANTHER" id="PTHR43884">
    <property type="entry name" value="ACYL-COA DEHYDROGENASE"/>
    <property type="match status" value="1"/>
</dbReference>
<feature type="domain" description="Acyl-CoA dehydrogenase/oxidase C-terminal" evidence="6">
    <location>
        <begin position="220"/>
        <end position="365"/>
    </location>
</feature>
<comment type="cofactor">
    <cofactor evidence="1 5">
        <name>FAD</name>
        <dbReference type="ChEBI" id="CHEBI:57692"/>
    </cofactor>
</comment>
<evidence type="ECO:0000259" key="7">
    <source>
        <dbReference type="Pfam" id="PF02770"/>
    </source>
</evidence>
<feature type="domain" description="Acyl-CoA dehydrogenase/oxidase N-terminal" evidence="8">
    <location>
        <begin position="12"/>
        <end position="108"/>
    </location>
</feature>
<keyword evidence="10" id="KW-1185">Reference proteome</keyword>
<protein>
    <recommendedName>
        <fullName evidence="11">Acyl-CoA dehydrogenase</fullName>
    </recommendedName>
</protein>
<reference evidence="9 10" key="1">
    <citation type="submission" date="2015-07" db="EMBL/GenBank/DDBJ databases">
        <authorList>
            <person name="Ju K.-S."/>
            <person name="Doroghazi J.R."/>
            <person name="Metcalf W.W."/>
        </authorList>
    </citation>
    <scope>NUCLEOTIDE SEQUENCE [LARGE SCALE GENOMIC DNA]</scope>
    <source>
        <strain evidence="9 10">NRRL B-3589</strain>
    </source>
</reference>
<dbReference type="InterPro" id="IPR006089">
    <property type="entry name" value="Acyl-CoA_DH_CS"/>
</dbReference>
<dbReference type="PIRSF" id="PIRSF016578">
    <property type="entry name" value="HsaA"/>
    <property type="match status" value="1"/>
</dbReference>
<evidence type="ECO:0000256" key="4">
    <source>
        <dbReference type="ARBA" id="ARBA00022827"/>
    </source>
</evidence>
<sequence>MNTVTGRFPVAARDRLRAEAERWERAGAVPRTAVATIARTGALGAMVPAEYGGAPWSHAAYGDANRLLGTVSAAAQSLLTVHGMVCRSLARWGAPAVRADWLPRLAAGVEIGAFALTEEQAGSDVSALTCTARPVPDGWRLTGVKRWISFGMLADVFLVFARTPRGQAAFAVRADDPGLAREPEARTAGFRAAHLARLTLDDCAVPADRLVGRPGFGLAEVAARALTLGRLCVAFGALGVAEACRDATLHTAAQRRRFGRRLGEFQLVQGLIADTEVALEGARALAQRAARALDDGDDWAVAQVLTAKLAASRAARLAADCSAQLHGAEGLAEGSPVERRSQDARVLEIIEGNTQLLQQLIAEQVTARWRAATTGRDA</sequence>
<feature type="domain" description="Acyl-CoA oxidase/dehydrogenase middle" evidence="7">
    <location>
        <begin position="113"/>
        <end position="203"/>
    </location>
</feature>
<accession>A0ABR5J3U8</accession>
<dbReference type="Pfam" id="PF02770">
    <property type="entry name" value="Acyl-CoA_dh_M"/>
    <property type="match status" value="1"/>
</dbReference>